<dbReference type="GO" id="GO:0001578">
    <property type="term" value="P:microtubule bundle formation"/>
    <property type="evidence" value="ECO:0007669"/>
    <property type="project" value="TreeGrafter"/>
</dbReference>
<feature type="compositionally biased region" description="Basic and acidic residues" evidence="1">
    <location>
        <begin position="400"/>
        <end position="413"/>
    </location>
</feature>
<feature type="region of interest" description="Disordered" evidence="1">
    <location>
        <begin position="353"/>
        <end position="498"/>
    </location>
</feature>
<dbReference type="GO" id="GO:0031110">
    <property type="term" value="P:regulation of microtubule polymerization or depolymerization"/>
    <property type="evidence" value="ECO:0007669"/>
    <property type="project" value="TreeGrafter"/>
</dbReference>
<evidence type="ECO:0000259" key="2">
    <source>
        <dbReference type="PROSITE" id="PS50021"/>
    </source>
</evidence>
<keyword evidence="3" id="KW-1185">Reference proteome</keyword>
<dbReference type="GO" id="GO:0001725">
    <property type="term" value="C:stress fiber"/>
    <property type="evidence" value="ECO:0007669"/>
    <property type="project" value="TreeGrafter"/>
</dbReference>
<dbReference type="Gene3D" id="1.10.418.10">
    <property type="entry name" value="Calponin-like domain"/>
    <property type="match status" value="1"/>
</dbReference>
<dbReference type="GO" id="GO:1904825">
    <property type="term" value="P:protein localization to microtubule plus-end"/>
    <property type="evidence" value="ECO:0007669"/>
    <property type="project" value="TreeGrafter"/>
</dbReference>
<reference evidence="4" key="1">
    <citation type="submission" date="2025-08" db="UniProtKB">
        <authorList>
            <consortium name="RefSeq"/>
        </authorList>
    </citation>
    <scope>IDENTIFICATION</scope>
    <source>
        <tissue evidence="4">Gonad</tissue>
    </source>
</reference>
<dbReference type="SUPFAM" id="SSF47576">
    <property type="entry name" value="Calponin-homology domain, CH-domain"/>
    <property type="match status" value="1"/>
</dbReference>
<dbReference type="KEGG" id="bbel:109468709"/>
<accession>A0A6P4YLN5</accession>
<evidence type="ECO:0000256" key="1">
    <source>
        <dbReference type="SAM" id="MobiDB-lite"/>
    </source>
</evidence>
<dbReference type="PROSITE" id="PS50021">
    <property type="entry name" value="CH"/>
    <property type="match status" value="1"/>
</dbReference>
<organism evidence="3 4">
    <name type="scientific">Branchiostoma belcheri</name>
    <name type="common">Amphioxus</name>
    <dbReference type="NCBI Taxonomy" id="7741"/>
    <lineage>
        <taxon>Eukaryota</taxon>
        <taxon>Metazoa</taxon>
        <taxon>Chordata</taxon>
        <taxon>Cephalochordata</taxon>
        <taxon>Leptocardii</taxon>
        <taxon>Amphioxiformes</taxon>
        <taxon>Branchiostomatidae</taxon>
        <taxon>Branchiostoma</taxon>
    </lineage>
</organism>
<dbReference type="GO" id="GO:0008017">
    <property type="term" value="F:microtubule binding"/>
    <property type="evidence" value="ECO:0007669"/>
    <property type="project" value="TreeGrafter"/>
</dbReference>
<feature type="compositionally biased region" description="Low complexity" evidence="1">
    <location>
        <begin position="569"/>
        <end position="585"/>
    </location>
</feature>
<feature type="compositionally biased region" description="Basic and acidic residues" evidence="1">
    <location>
        <begin position="199"/>
        <end position="208"/>
    </location>
</feature>
<dbReference type="RefSeq" id="XP_019622584.1">
    <property type="nucleotide sequence ID" value="XM_019767025.1"/>
</dbReference>
<feature type="region of interest" description="Disordered" evidence="1">
    <location>
        <begin position="510"/>
        <end position="545"/>
    </location>
</feature>
<dbReference type="GO" id="GO:0005884">
    <property type="term" value="C:actin filament"/>
    <property type="evidence" value="ECO:0007669"/>
    <property type="project" value="TreeGrafter"/>
</dbReference>
<dbReference type="Pfam" id="PF00307">
    <property type="entry name" value="CH"/>
    <property type="match status" value="1"/>
</dbReference>
<dbReference type="AlphaFoldDB" id="A0A6P4YLN5"/>
<dbReference type="GO" id="GO:0051764">
    <property type="term" value="P:actin crosslink formation"/>
    <property type="evidence" value="ECO:0007669"/>
    <property type="project" value="TreeGrafter"/>
</dbReference>
<evidence type="ECO:0000313" key="3">
    <source>
        <dbReference type="Proteomes" id="UP000515135"/>
    </source>
</evidence>
<dbReference type="InterPro" id="IPR036872">
    <property type="entry name" value="CH_dom_sf"/>
</dbReference>
<dbReference type="InterPro" id="IPR001715">
    <property type="entry name" value="CH_dom"/>
</dbReference>
<feature type="compositionally biased region" description="Basic and acidic residues" evidence="1">
    <location>
        <begin position="219"/>
        <end position="238"/>
    </location>
</feature>
<evidence type="ECO:0000313" key="4">
    <source>
        <dbReference type="RefSeq" id="XP_019622584.1"/>
    </source>
</evidence>
<dbReference type="GeneID" id="109468709"/>
<feature type="compositionally biased region" description="Pro residues" evidence="1">
    <location>
        <begin position="517"/>
        <end position="526"/>
    </location>
</feature>
<proteinExistence type="predicted"/>
<dbReference type="GO" id="GO:0005737">
    <property type="term" value="C:cytoplasm"/>
    <property type="evidence" value="ECO:0007669"/>
    <property type="project" value="TreeGrafter"/>
</dbReference>
<feature type="region of interest" description="Disordered" evidence="1">
    <location>
        <begin position="194"/>
        <end position="267"/>
    </location>
</feature>
<gene>
    <name evidence="4" type="primary">LOC109468709</name>
</gene>
<sequence length="585" mass="64670">MASRPGTPRGHTSRPGTPRGHTSRPGTPHGHTSPSPLSIRHFNSTEEYMSVIRNGLSDWLNSLYDLNLTPDDLVECLSTGVVLCHHANTWEVESGTDYRVHFSPRATQGSFQARDNVSLFIDWCRRSLQFPETLLFETNDLVEGRNEHNFLVCLLEVARTGAQVGLPEPVFDLPEMCVEKFATGPLSTIQLSYTGKKVARTEPKHDSGTTRQTPPVHKRGGEKNGHPSTDKTETDRPMTRPHQRAVSSDGTPAGNDVSSPDKATGNNVMMVVRDSRGKHTVLRDRTEPVDLQAKNYQLVCADTVELPTNQDTRDRDAKLHVMAAIPNMEAKPGDDVFVKSAATTTEFVAQREKSCPVHGRSSSLDDVDLAHGQLPHAPKEKTSRTARRWSDGFSTQRIVGRRDSGKSPSERVLSKVGAKSSGHFESPFMQSDRQVSSPRRGSLGCSVCPRHSDAEQPESLESFWERLSRPKTRRKSLPSGLPTVSENVARPRPKSADARLHMRRDHKLPRTVSPRQDPVPWPPSKIPRPTFYAEPEETVGPVSPSACSNAKNLQDFLDYLHKSNALQRSDSVSSTSDSSEGSTLI</sequence>
<dbReference type="PANTHER" id="PTHR46756">
    <property type="entry name" value="TRANSGELIN"/>
    <property type="match status" value="1"/>
</dbReference>
<name>A0A6P4YLN5_BRABE</name>
<feature type="domain" description="Calponin-homology (CH)" evidence="2">
    <location>
        <begin position="50"/>
        <end position="162"/>
    </location>
</feature>
<dbReference type="CDD" id="cd21268">
    <property type="entry name" value="CH_GAS2L1_2"/>
    <property type="match status" value="1"/>
</dbReference>
<protein>
    <submittedName>
        <fullName evidence="4">Uncharacterized protein LOC109468709</fullName>
    </submittedName>
</protein>
<feature type="region of interest" description="Disordered" evidence="1">
    <location>
        <begin position="564"/>
        <end position="585"/>
    </location>
</feature>
<dbReference type="GO" id="GO:0035371">
    <property type="term" value="C:microtubule plus-end"/>
    <property type="evidence" value="ECO:0007669"/>
    <property type="project" value="TreeGrafter"/>
</dbReference>
<dbReference type="Proteomes" id="UP000515135">
    <property type="component" value="Unplaced"/>
</dbReference>
<dbReference type="SMART" id="SM00033">
    <property type="entry name" value="CH"/>
    <property type="match status" value="1"/>
</dbReference>
<dbReference type="PANTHER" id="PTHR46756:SF18">
    <property type="entry name" value="GAS2-LIKE PROTEIN PICKLED EGGS"/>
    <property type="match status" value="1"/>
</dbReference>
<feature type="region of interest" description="Disordered" evidence="1">
    <location>
        <begin position="1"/>
        <end position="37"/>
    </location>
</feature>
<dbReference type="GO" id="GO:0008093">
    <property type="term" value="F:cytoskeletal anchor activity"/>
    <property type="evidence" value="ECO:0007669"/>
    <property type="project" value="TreeGrafter"/>
</dbReference>
<dbReference type="OrthoDB" id="206130at2759"/>
<feature type="compositionally biased region" description="Polar residues" evidence="1">
    <location>
        <begin position="428"/>
        <end position="439"/>
    </location>
</feature>
<dbReference type="GO" id="GO:0051015">
    <property type="term" value="F:actin filament binding"/>
    <property type="evidence" value="ECO:0007669"/>
    <property type="project" value="TreeGrafter"/>
</dbReference>